<dbReference type="AlphaFoldDB" id="A0AAD9M1T6"/>
<reference evidence="2" key="1">
    <citation type="submission" date="2021-06" db="EMBL/GenBank/DDBJ databases">
        <title>Comparative genomics, transcriptomics and evolutionary studies reveal genomic signatures of adaptation to plant cell wall in hemibiotrophic fungi.</title>
        <authorList>
            <consortium name="DOE Joint Genome Institute"/>
            <person name="Baroncelli R."/>
            <person name="Diaz J.F."/>
            <person name="Benocci T."/>
            <person name="Peng M."/>
            <person name="Battaglia E."/>
            <person name="Haridas S."/>
            <person name="Andreopoulos W."/>
            <person name="Labutti K."/>
            <person name="Pangilinan J."/>
            <person name="Floch G.L."/>
            <person name="Makela M.R."/>
            <person name="Henrissat B."/>
            <person name="Grigoriev I.V."/>
            <person name="Crouch J.A."/>
            <person name="De Vries R.P."/>
            <person name="Sukno S.A."/>
            <person name="Thon M.R."/>
        </authorList>
    </citation>
    <scope>NUCLEOTIDE SEQUENCE</scope>
    <source>
        <strain evidence="2">MAFF235873</strain>
    </source>
</reference>
<evidence type="ECO:0000256" key="1">
    <source>
        <dbReference type="SAM" id="SignalP"/>
    </source>
</evidence>
<keyword evidence="3" id="KW-1185">Reference proteome</keyword>
<organism evidence="2 3">
    <name type="scientific">Colletotrichum zoysiae</name>
    <dbReference type="NCBI Taxonomy" id="1216348"/>
    <lineage>
        <taxon>Eukaryota</taxon>
        <taxon>Fungi</taxon>
        <taxon>Dikarya</taxon>
        <taxon>Ascomycota</taxon>
        <taxon>Pezizomycotina</taxon>
        <taxon>Sordariomycetes</taxon>
        <taxon>Hypocreomycetidae</taxon>
        <taxon>Glomerellales</taxon>
        <taxon>Glomerellaceae</taxon>
        <taxon>Colletotrichum</taxon>
        <taxon>Colletotrichum graminicola species complex</taxon>
    </lineage>
</organism>
<feature type="signal peptide" evidence="1">
    <location>
        <begin position="1"/>
        <end position="20"/>
    </location>
</feature>
<dbReference type="EMBL" id="MU842919">
    <property type="protein sequence ID" value="KAK2026235.1"/>
    <property type="molecule type" value="Genomic_DNA"/>
</dbReference>
<gene>
    <name evidence="2" type="ORF">LX32DRAFT_32372</name>
</gene>
<evidence type="ECO:0000313" key="2">
    <source>
        <dbReference type="EMBL" id="KAK2026235.1"/>
    </source>
</evidence>
<sequence length="69" mass="7702">MPGVCVCVCVCVCLCVYVRGWEGEVLWERRPAEVCEQATNCAPNIRLVLYKPLCEGKLVIVLTENTNKS</sequence>
<comment type="caution">
    <text evidence="2">The sequence shown here is derived from an EMBL/GenBank/DDBJ whole genome shotgun (WGS) entry which is preliminary data.</text>
</comment>
<proteinExistence type="predicted"/>
<dbReference type="Proteomes" id="UP001232148">
    <property type="component" value="Unassembled WGS sequence"/>
</dbReference>
<name>A0AAD9M1T6_9PEZI</name>
<protein>
    <recommendedName>
        <fullName evidence="4">Secreted protein</fullName>
    </recommendedName>
</protein>
<feature type="chain" id="PRO_5041999250" description="Secreted protein" evidence="1">
    <location>
        <begin position="21"/>
        <end position="69"/>
    </location>
</feature>
<evidence type="ECO:0008006" key="4">
    <source>
        <dbReference type="Google" id="ProtNLM"/>
    </source>
</evidence>
<keyword evidence="1" id="KW-0732">Signal</keyword>
<accession>A0AAD9M1T6</accession>
<evidence type="ECO:0000313" key="3">
    <source>
        <dbReference type="Proteomes" id="UP001232148"/>
    </source>
</evidence>